<dbReference type="AlphaFoldDB" id="A0A6C0D767"/>
<accession>A0A6C0D767</accession>
<feature type="compositionally biased region" description="Acidic residues" evidence="1">
    <location>
        <begin position="78"/>
        <end position="114"/>
    </location>
</feature>
<reference evidence="2" key="1">
    <citation type="journal article" date="2020" name="Nature">
        <title>Giant virus diversity and host interactions through global metagenomics.</title>
        <authorList>
            <person name="Schulz F."/>
            <person name="Roux S."/>
            <person name="Paez-Espino D."/>
            <person name="Jungbluth S."/>
            <person name="Walsh D.A."/>
            <person name="Denef V.J."/>
            <person name="McMahon K.D."/>
            <person name="Konstantinidis K.T."/>
            <person name="Eloe-Fadrosh E.A."/>
            <person name="Kyrpides N.C."/>
            <person name="Woyke T."/>
        </authorList>
    </citation>
    <scope>NUCLEOTIDE SEQUENCE</scope>
    <source>
        <strain evidence="2">GVMAG-M-3300023174-130</strain>
    </source>
</reference>
<protein>
    <submittedName>
        <fullName evidence="2">Uncharacterized protein</fullName>
    </submittedName>
</protein>
<evidence type="ECO:0000313" key="2">
    <source>
        <dbReference type="EMBL" id="QHT12886.1"/>
    </source>
</evidence>
<dbReference type="EMBL" id="MN739552">
    <property type="protein sequence ID" value="QHT12886.1"/>
    <property type="molecule type" value="Genomic_DNA"/>
</dbReference>
<feature type="region of interest" description="Disordered" evidence="1">
    <location>
        <begin position="75"/>
        <end position="123"/>
    </location>
</feature>
<proteinExistence type="predicted"/>
<organism evidence="2">
    <name type="scientific">viral metagenome</name>
    <dbReference type="NCBI Taxonomy" id="1070528"/>
    <lineage>
        <taxon>unclassified sequences</taxon>
        <taxon>metagenomes</taxon>
        <taxon>organismal metagenomes</taxon>
    </lineage>
</organism>
<name>A0A6C0D767_9ZZZZ</name>
<sequence>MVIPKRYRYTWSMNEVNRLHNEYEIKQLPILQIAKLHERGQYAILHKLSSEGLIHETWRDVRGWKNLSDIYSEAHDYECDEDESEEEEEEKEDEEDEYNDEESEEESDEDDDEYETKFEYEENNKQKPTFFQSIITTIKLFITSALS</sequence>
<evidence type="ECO:0000256" key="1">
    <source>
        <dbReference type="SAM" id="MobiDB-lite"/>
    </source>
</evidence>